<dbReference type="Proteomes" id="UP000194664">
    <property type="component" value="Unassembled WGS sequence"/>
</dbReference>
<evidence type="ECO:0000313" key="1">
    <source>
        <dbReference type="EMBL" id="OUD09860.1"/>
    </source>
</evidence>
<accession>A0A251WZF3</accession>
<dbReference type="OrthoDB" id="7772846at2"/>
<name>A0A251WZF3_9RHOB</name>
<dbReference type="EMBL" id="MSPP01000002">
    <property type="protein sequence ID" value="OUD09860.1"/>
    <property type="molecule type" value="Genomic_DNA"/>
</dbReference>
<protein>
    <submittedName>
        <fullName evidence="1">Uncharacterized protein</fullName>
    </submittedName>
</protein>
<sequence>MNMITVTKTRLFEGVWEGVLKTGSDVAPQIVVTHLAREIHDVSVEAGPDGWVVRVAIPANVLADGVQTFVIADKESGATLSSFSIICGDPVADDLRAEIDLLRAELDLLKQAFRRHCIETM</sequence>
<dbReference type="AlphaFoldDB" id="A0A251WZF3"/>
<organism evidence="1 2">
    <name type="scientific">Marivivens niveibacter</name>
    <dbReference type="NCBI Taxonomy" id="1930667"/>
    <lineage>
        <taxon>Bacteria</taxon>
        <taxon>Pseudomonadati</taxon>
        <taxon>Pseudomonadota</taxon>
        <taxon>Alphaproteobacteria</taxon>
        <taxon>Rhodobacterales</taxon>
        <taxon>Paracoccaceae</taxon>
        <taxon>Marivivens group</taxon>
        <taxon>Marivivens</taxon>
    </lineage>
</organism>
<keyword evidence="2" id="KW-1185">Reference proteome</keyword>
<comment type="caution">
    <text evidence="1">The sequence shown here is derived from an EMBL/GenBank/DDBJ whole genome shotgun (WGS) entry which is preliminary data.</text>
</comment>
<evidence type="ECO:0000313" key="2">
    <source>
        <dbReference type="Proteomes" id="UP000194664"/>
    </source>
</evidence>
<gene>
    <name evidence="1" type="ORF">BVC71_08540</name>
</gene>
<reference evidence="1 2" key="1">
    <citation type="submission" date="2016-12" db="EMBL/GenBank/DDBJ databases">
        <title>The draft genome sequence of HSLHS2.</title>
        <authorList>
            <person name="Hu D."/>
            <person name="Wang L."/>
            <person name="Shao Z."/>
        </authorList>
    </citation>
    <scope>NUCLEOTIDE SEQUENCE [LARGE SCALE GENOMIC DNA]</scope>
    <source>
        <strain evidence="1">MCCC 1A06712</strain>
    </source>
</reference>
<proteinExistence type="predicted"/>